<sequence length="655" mass="72637">MGLNEVYIVVRGSILMMNPLPSIAQAFSILIQEEKQKEVKPHNEFVMESASLNASAGNNNFKTSYSTNGYNAGNNANKGGYSLNKHRLFCEYCKKPGHSKDKCFKLHGYPQNSKYPSYCNNNKGNRVASNVFGTPNEGPNVSEIEGGPHEQGRIMQHLTQEQYGQLLNILEKLQIGNTREKSGDMNLTEGAVNFAGIVACSSSIEHSNQLRECSKSDVDSWILDFGVTNHMTYNKILLCNIKTLVYHYLVSLPNGYKVKVTLIGDVILSPKFILRKVLYEPSFKFNLISVHSLTVQLDCIVLFTKFSCLLLQGPSLKRPLEIGEVKKNLYFHCSNSCKSNSVLPSALDTTVSSHSSHTAPCASTTTSTHNRNKVQSIVGTIVSCNNNECPVSNASFYPSSENHEPCSSVPNASISEKYSVDILWHNRLGHVPFVKIGGISAIPTTFAKIITIFLSCLSNGQAEQIPLSTKSTWTHLLTCKSNAFHVIKAFVAMVENQFQNTIKTVRTDNALATDSQHLIKNVSLDCEQVSYEKAAAIPAWQAAMTQEFEALYANNTWDLVQLPVGKGVIGCKWMYKIKHKEDGGVERFKARLVVKGYTQHAGVDYTETFSPVVKMTTLRTLIGVAIKKGWEMFQLDVNNAFVTIRNSHRRDCDGA</sequence>
<proteinExistence type="predicted"/>
<dbReference type="RefSeq" id="XP_016502074.1">
    <property type="nucleotide sequence ID" value="XM_016646588.1"/>
</dbReference>
<dbReference type="InterPro" id="IPR013103">
    <property type="entry name" value="RVT_2"/>
</dbReference>
<dbReference type="Pfam" id="PF07727">
    <property type="entry name" value="RVT_2"/>
    <property type="match status" value="1"/>
</dbReference>
<protein>
    <recommendedName>
        <fullName evidence="4">Reverse transcriptase Ty1/copia-type domain-containing protein</fullName>
    </recommendedName>
</protein>
<feature type="domain" description="Retrovirus-related Pol polyprotein from transposon TNT 1-94-like beta-barrel" evidence="2">
    <location>
        <begin position="221"/>
        <end position="294"/>
    </location>
</feature>
<evidence type="ECO:0008006" key="4">
    <source>
        <dbReference type="Google" id="ProtNLM"/>
    </source>
</evidence>
<organism evidence="3">
    <name type="scientific">Nicotiana tabacum</name>
    <name type="common">Common tobacco</name>
    <dbReference type="NCBI Taxonomy" id="4097"/>
    <lineage>
        <taxon>Eukaryota</taxon>
        <taxon>Viridiplantae</taxon>
        <taxon>Streptophyta</taxon>
        <taxon>Embryophyta</taxon>
        <taxon>Tracheophyta</taxon>
        <taxon>Spermatophyta</taxon>
        <taxon>Magnoliopsida</taxon>
        <taxon>eudicotyledons</taxon>
        <taxon>Gunneridae</taxon>
        <taxon>Pentapetalae</taxon>
        <taxon>asterids</taxon>
        <taxon>lamiids</taxon>
        <taxon>Solanales</taxon>
        <taxon>Solanaceae</taxon>
        <taxon>Nicotianoideae</taxon>
        <taxon>Nicotianeae</taxon>
        <taxon>Nicotiana</taxon>
    </lineage>
</organism>
<dbReference type="PANTHER" id="PTHR34222:SF99">
    <property type="entry name" value="PROTEIN, PUTATIVE-RELATED"/>
    <property type="match status" value="1"/>
</dbReference>
<feature type="domain" description="Reverse transcriptase Ty1/copia-type" evidence="1">
    <location>
        <begin position="554"/>
        <end position="642"/>
    </location>
</feature>
<dbReference type="InterPro" id="IPR054722">
    <property type="entry name" value="PolX-like_BBD"/>
</dbReference>
<evidence type="ECO:0000259" key="2">
    <source>
        <dbReference type="Pfam" id="PF22936"/>
    </source>
</evidence>
<dbReference type="KEGG" id="nta:107820328"/>
<reference evidence="3" key="1">
    <citation type="submission" date="2025-08" db="UniProtKB">
        <authorList>
            <consortium name="RefSeq"/>
        </authorList>
    </citation>
    <scope>IDENTIFICATION</scope>
</reference>
<dbReference type="PaxDb" id="4097-A0A1S4CMB8"/>
<accession>A0A1S4CMB8</accession>
<dbReference type="AlphaFoldDB" id="A0A1S4CMB8"/>
<gene>
    <name evidence="3" type="primary">LOC107820328</name>
</gene>
<dbReference type="Pfam" id="PF22936">
    <property type="entry name" value="Pol_BBD"/>
    <property type="match status" value="1"/>
</dbReference>
<name>A0A1S4CMB8_TOBAC</name>
<dbReference type="PANTHER" id="PTHR34222">
    <property type="entry name" value="GAG_PRE-INTEGRS DOMAIN-CONTAINING PROTEIN"/>
    <property type="match status" value="1"/>
</dbReference>
<evidence type="ECO:0000313" key="3">
    <source>
        <dbReference type="RefSeq" id="XP_016502074.1"/>
    </source>
</evidence>
<dbReference type="OrthoDB" id="1303595at2759"/>
<evidence type="ECO:0000259" key="1">
    <source>
        <dbReference type="Pfam" id="PF07727"/>
    </source>
</evidence>